<dbReference type="Proteomes" id="UP001139981">
    <property type="component" value="Unassembled WGS sequence"/>
</dbReference>
<sequence>MTNAQLARGLSSGGDGSALAAKKEVQAGFCGIGTLCHSLCFSFGQAEGLSSDKLLKPTSKHSLAICRLLALTTIATRALVLADGTQPDPSLRWFALLQNLLGCRLFNDRMQATGIRDLLSLTVFGLWDLARPSLSRWSASLDDYLSLDQLESLMGVYSDTCSLSHRVLLHVLSDYEHTMRQSIIRVALAFGPNAASTFVKERIGWFRYLIERDENDVGVVGEDTLD</sequence>
<reference evidence="1" key="1">
    <citation type="submission" date="2022-07" db="EMBL/GenBank/DDBJ databases">
        <title>Phylogenomic reconstructions and comparative analyses of Kickxellomycotina fungi.</title>
        <authorList>
            <person name="Reynolds N.K."/>
            <person name="Stajich J.E."/>
            <person name="Barry K."/>
            <person name="Grigoriev I.V."/>
            <person name="Crous P."/>
            <person name="Smith M.E."/>
        </authorList>
    </citation>
    <scope>NUCLEOTIDE SEQUENCE</scope>
    <source>
        <strain evidence="1">CBS 190363</strain>
    </source>
</reference>
<keyword evidence="2" id="KW-1185">Reference proteome</keyword>
<protein>
    <submittedName>
        <fullName evidence="1">Uncharacterized protein</fullName>
    </submittedName>
</protein>
<organism evidence="1 2">
    <name type="scientific">Coemansia aciculifera</name>
    <dbReference type="NCBI Taxonomy" id="417176"/>
    <lineage>
        <taxon>Eukaryota</taxon>
        <taxon>Fungi</taxon>
        <taxon>Fungi incertae sedis</taxon>
        <taxon>Zoopagomycota</taxon>
        <taxon>Kickxellomycotina</taxon>
        <taxon>Kickxellomycetes</taxon>
        <taxon>Kickxellales</taxon>
        <taxon>Kickxellaceae</taxon>
        <taxon>Coemansia</taxon>
    </lineage>
</organism>
<gene>
    <name evidence="1" type="ORF">IWW38_006038</name>
</gene>
<dbReference type="EMBL" id="JANBVB010003214">
    <property type="protein sequence ID" value="KAJ2879910.1"/>
    <property type="molecule type" value="Genomic_DNA"/>
</dbReference>
<evidence type="ECO:0000313" key="1">
    <source>
        <dbReference type="EMBL" id="KAJ2879910.1"/>
    </source>
</evidence>
<accession>A0ACC1LTG1</accession>
<name>A0ACC1LTG1_9FUNG</name>
<comment type="caution">
    <text evidence="1">The sequence shown here is derived from an EMBL/GenBank/DDBJ whole genome shotgun (WGS) entry which is preliminary data.</text>
</comment>
<proteinExistence type="predicted"/>
<evidence type="ECO:0000313" key="2">
    <source>
        <dbReference type="Proteomes" id="UP001139981"/>
    </source>
</evidence>